<dbReference type="AlphaFoldDB" id="A0A9W7W1S9"/>
<proteinExistence type="predicted"/>
<evidence type="ECO:0000313" key="1">
    <source>
        <dbReference type="EMBL" id="KAH9827168.1"/>
    </source>
</evidence>
<organism evidence="1 2">
    <name type="scientific">Teratosphaeria destructans</name>
    <dbReference type="NCBI Taxonomy" id="418781"/>
    <lineage>
        <taxon>Eukaryota</taxon>
        <taxon>Fungi</taxon>
        <taxon>Dikarya</taxon>
        <taxon>Ascomycota</taxon>
        <taxon>Pezizomycotina</taxon>
        <taxon>Dothideomycetes</taxon>
        <taxon>Dothideomycetidae</taxon>
        <taxon>Mycosphaerellales</taxon>
        <taxon>Teratosphaeriaceae</taxon>
        <taxon>Teratosphaeria</taxon>
    </lineage>
</organism>
<gene>
    <name evidence="1" type="ORF">Tdes44962_MAKER09812</name>
</gene>
<sequence length="61" mass="6146">MEPFWAVGTPTELGRGGGWGGWGLAGAGGGGVGGRLVRVQVVPSMTWSCDADVDVSGRRAT</sequence>
<name>A0A9W7W1S9_9PEZI</name>
<accession>A0A9W7W1S9</accession>
<keyword evidence="2" id="KW-1185">Reference proteome</keyword>
<reference evidence="1 2" key="2">
    <citation type="journal article" date="2021" name="Curr. Genet.">
        <title>Genetic response to nitrogen starvation in the aggressive Eucalyptus foliar pathogen Teratosphaeria destructans.</title>
        <authorList>
            <person name="Havenga M."/>
            <person name="Wingfield B.D."/>
            <person name="Wingfield M.J."/>
            <person name="Dreyer L.L."/>
            <person name="Roets F."/>
            <person name="Aylward J."/>
        </authorList>
    </citation>
    <scope>NUCLEOTIDE SEQUENCE [LARGE SCALE GENOMIC DNA]</scope>
    <source>
        <strain evidence="1">CMW44962</strain>
    </source>
</reference>
<reference evidence="1 2" key="1">
    <citation type="journal article" date="2018" name="IMA Fungus">
        <title>IMA Genome-F 10: Nine draft genome sequences of Claviceps purpurea s.lat., including C. arundinis, C. humidiphila, and C. cf. spartinae, pseudomolecules for the pitch canker pathogen Fusarium circinatum, draft genome of Davidsoniella eucalypti, Grosmannia galeiformis, Quambalaria eucalypti, and Teratosphaeria destructans.</title>
        <authorList>
            <person name="Wingfield B.D."/>
            <person name="Liu M."/>
            <person name="Nguyen H.D."/>
            <person name="Lane F.A."/>
            <person name="Morgan S.W."/>
            <person name="De Vos L."/>
            <person name="Wilken P.M."/>
            <person name="Duong T.A."/>
            <person name="Aylward J."/>
            <person name="Coetzee M.P."/>
            <person name="Dadej K."/>
            <person name="De Beer Z.W."/>
            <person name="Findlay W."/>
            <person name="Havenga M."/>
            <person name="Kolarik M."/>
            <person name="Menzies J.G."/>
            <person name="Naidoo K."/>
            <person name="Pochopski O."/>
            <person name="Shoukouhi P."/>
            <person name="Santana Q.C."/>
            <person name="Seifert K.A."/>
            <person name="Soal N."/>
            <person name="Steenkamp E.T."/>
            <person name="Tatham C.T."/>
            <person name="van der Nest M.A."/>
            <person name="Wingfield M.J."/>
        </authorList>
    </citation>
    <scope>NUCLEOTIDE SEQUENCE [LARGE SCALE GENOMIC DNA]</scope>
    <source>
        <strain evidence="1">CMW44962</strain>
    </source>
</reference>
<comment type="caution">
    <text evidence="1">The sequence shown here is derived from an EMBL/GenBank/DDBJ whole genome shotgun (WGS) entry which is preliminary data.</text>
</comment>
<dbReference type="Proteomes" id="UP001138500">
    <property type="component" value="Unassembled WGS sequence"/>
</dbReference>
<evidence type="ECO:0000313" key="2">
    <source>
        <dbReference type="Proteomes" id="UP001138500"/>
    </source>
</evidence>
<protein>
    <submittedName>
        <fullName evidence="1">Uncharacterized protein</fullName>
    </submittedName>
</protein>
<dbReference type="EMBL" id="RIBY02001904">
    <property type="protein sequence ID" value="KAH9827168.1"/>
    <property type="molecule type" value="Genomic_DNA"/>
</dbReference>